<dbReference type="Proteomes" id="UP001223144">
    <property type="component" value="Unassembled WGS sequence"/>
</dbReference>
<accession>A0ABT6HL27</accession>
<sequence>MRVLLTEMRRGEAKWAALLMGAVGVYYLLSGSPADSDWIGWWTQTSLVVQLFAVIVMGSVMSAAAAWAAGRAFRHRTRDWADAAPRGGWAQALLLWLAVWLWALFAYVVLIAVAFSRTAQVSEVSEPSWTPLLLGAGMLGLEIAAGIAIGSALPSRVVAPFAGIFWYGLFVFVAFVPGTALDKLFPAVDEFWGPEFTPNTARMLLAVVWCAALALLLPGLPALWRRAALAPRPLAVGALTAAALLAGGTLTALAAPAPDSYWAVRRAQPERPVCADSGRTEVCLWPQDRHLLPRARAAVRAVDSGLGGLKGLNRSFYASGLKRPASPYGAELSLMSPAVTEADLVDSMFTAALPQPDSPHCEPHLLKEAGGYPDTFLFEAVVRGRVGAPAEYYGEQFGSALERVAGAPRAREDAWIEGAADAIRACRPVPELPR</sequence>
<name>A0ABT6HL27_9ACTN</name>
<reference evidence="2 3" key="1">
    <citation type="submission" date="2023-04" db="EMBL/GenBank/DDBJ databases">
        <title>Streptomyces chengmaiensis sp. nov. isolated from the stem of mangrove plant in Hainan.</title>
        <authorList>
            <person name="Huang X."/>
            <person name="Zhou S."/>
            <person name="Chu X."/>
            <person name="Xie Y."/>
            <person name="Lin Y."/>
        </authorList>
    </citation>
    <scope>NUCLEOTIDE SEQUENCE [LARGE SCALE GENOMIC DNA]</scope>
    <source>
        <strain evidence="2 3">HNM0663</strain>
    </source>
</reference>
<feature type="transmembrane region" description="Helical" evidence="1">
    <location>
        <begin position="201"/>
        <end position="224"/>
    </location>
</feature>
<dbReference type="EMBL" id="JARWBG010000008">
    <property type="protein sequence ID" value="MDH2389005.1"/>
    <property type="molecule type" value="Genomic_DNA"/>
</dbReference>
<feature type="transmembrane region" description="Helical" evidence="1">
    <location>
        <begin position="93"/>
        <end position="116"/>
    </location>
</feature>
<keyword evidence="1" id="KW-0472">Membrane</keyword>
<keyword evidence="1" id="KW-0812">Transmembrane</keyword>
<evidence type="ECO:0000313" key="3">
    <source>
        <dbReference type="Proteomes" id="UP001223144"/>
    </source>
</evidence>
<dbReference type="RefSeq" id="WP_279927290.1">
    <property type="nucleotide sequence ID" value="NZ_JARWBG010000008.1"/>
</dbReference>
<organism evidence="2 3">
    <name type="scientific">Streptomyces chengmaiensis</name>
    <dbReference type="NCBI Taxonomy" id="3040919"/>
    <lineage>
        <taxon>Bacteria</taxon>
        <taxon>Bacillati</taxon>
        <taxon>Actinomycetota</taxon>
        <taxon>Actinomycetes</taxon>
        <taxon>Kitasatosporales</taxon>
        <taxon>Streptomycetaceae</taxon>
        <taxon>Streptomyces</taxon>
    </lineage>
</organism>
<comment type="caution">
    <text evidence="2">The sequence shown here is derived from an EMBL/GenBank/DDBJ whole genome shotgun (WGS) entry which is preliminary data.</text>
</comment>
<feature type="transmembrane region" description="Helical" evidence="1">
    <location>
        <begin position="49"/>
        <end position="73"/>
    </location>
</feature>
<feature type="transmembrane region" description="Helical" evidence="1">
    <location>
        <begin position="128"/>
        <end position="150"/>
    </location>
</feature>
<keyword evidence="1" id="KW-1133">Transmembrane helix</keyword>
<protein>
    <recommendedName>
        <fullName evidence="4">ABC transporter permease</fullName>
    </recommendedName>
</protein>
<evidence type="ECO:0000256" key="1">
    <source>
        <dbReference type="SAM" id="Phobius"/>
    </source>
</evidence>
<feature type="transmembrane region" description="Helical" evidence="1">
    <location>
        <begin position="12"/>
        <end position="29"/>
    </location>
</feature>
<feature type="transmembrane region" description="Helical" evidence="1">
    <location>
        <begin position="236"/>
        <end position="255"/>
    </location>
</feature>
<evidence type="ECO:0008006" key="4">
    <source>
        <dbReference type="Google" id="ProtNLM"/>
    </source>
</evidence>
<evidence type="ECO:0000313" key="2">
    <source>
        <dbReference type="EMBL" id="MDH2389005.1"/>
    </source>
</evidence>
<keyword evidence="3" id="KW-1185">Reference proteome</keyword>
<feature type="transmembrane region" description="Helical" evidence="1">
    <location>
        <begin position="157"/>
        <end position="181"/>
    </location>
</feature>
<gene>
    <name evidence="2" type="ORF">QCN29_09420</name>
</gene>
<proteinExistence type="predicted"/>